<keyword evidence="5" id="KW-0328">Glycosyltransferase</keyword>
<evidence type="ECO:0000259" key="12">
    <source>
        <dbReference type="Pfam" id="PF02434"/>
    </source>
</evidence>
<protein>
    <recommendedName>
        <fullName evidence="4">N-acetylgalactosaminide beta-1,3-galactosyltransferase</fullName>
        <ecNumber evidence="4">2.4.1.122</ecNumber>
    </recommendedName>
</protein>
<comment type="subcellular location">
    <subcellularLocation>
        <location evidence="1">Membrane</location>
        <topology evidence="1">Single-pass type II membrane protein</topology>
    </subcellularLocation>
</comment>
<evidence type="ECO:0000256" key="4">
    <source>
        <dbReference type="ARBA" id="ARBA00012557"/>
    </source>
</evidence>
<dbReference type="GO" id="GO:0016263">
    <property type="term" value="F:glycoprotein-N-acetylgalactosamine 3-beta-galactosyltransferase activity"/>
    <property type="evidence" value="ECO:0007669"/>
    <property type="project" value="UniProtKB-EC"/>
</dbReference>
<proteinExistence type="inferred from homology"/>
<dbReference type="AlphaFoldDB" id="A0A9P4K977"/>
<keyword evidence="14" id="KW-1185">Reference proteome</keyword>
<dbReference type="Pfam" id="PF02434">
    <property type="entry name" value="Fringe"/>
    <property type="match status" value="1"/>
</dbReference>
<comment type="similarity">
    <text evidence="3">Belongs to the glycosyltransferase 31 family. Beta3-Gal-T subfamily.</text>
</comment>
<dbReference type="GO" id="GO:0016020">
    <property type="term" value="C:membrane"/>
    <property type="evidence" value="ECO:0007669"/>
    <property type="project" value="UniProtKB-SubCell"/>
</dbReference>
<evidence type="ECO:0000256" key="11">
    <source>
        <dbReference type="ARBA" id="ARBA00023136"/>
    </source>
</evidence>
<name>A0A9P4K977_9PLEO</name>
<keyword evidence="11" id="KW-0472">Membrane</keyword>
<comment type="pathway">
    <text evidence="2">Protein modification; protein glycosylation.</text>
</comment>
<sequence>MDDITIIMKLGAPEVASKLPAYLNALLPCKPNLLLFSDRKDSVSGLEVVDALANLRPEYKHQNPDFDIYDEIQRSNETPEKTLEGWRLDKYKYLPMMEFTANQRPDSNWFVFIELDTYVNWDNLYRFLSRFNPKQQHYFGSPVWSKTKKKTAYAHGGSGFVLSHGALRKLVARGRMFAENHISPGTHLFGMNISKECCGDEVVAKLLGDCGVKFRGYWPMFNGEKPSTLRFGHEQWCEAIVTLHHLQEDDFGAMRRWEASRHYPTRALTFKELFEHVEPLLADQVDDWSNMSDDVIFNNGDTAAKSFDACFDACLRDSRCVQCEHFGDTCRLSRVVRLGHKQLRDGNKRWTSGWVKDRIDGWRAAQPSCNGAHIVHPNP</sequence>
<evidence type="ECO:0000256" key="10">
    <source>
        <dbReference type="ARBA" id="ARBA00022989"/>
    </source>
</evidence>
<evidence type="ECO:0000256" key="7">
    <source>
        <dbReference type="ARBA" id="ARBA00022692"/>
    </source>
</evidence>
<evidence type="ECO:0000256" key="2">
    <source>
        <dbReference type="ARBA" id="ARBA00004922"/>
    </source>
</evidence>
<dbReference type="Proteomes" id="UP000800093">
    <property type="component" value="Unassembled WGS sequence"/>
</dbReference>
<evidence type="ECO:0000313" key="14">
    <source>
        <dbReference type="Proteomes" id="UP000800093"/>
    </source>
</evidence>
<dbReference type="GO" id="GO:0000166">
    <property type="term" value="F:nucleotide binding"/>
    <property type="evidence" value="ECO:0007669"/>
    <property type="project" value="UniProtKB-KW"/>
</dbReference>
<dbReference type="PANTHER" id="PTHR23033">
    <property type="entry name" value="BETA1,3-GALACTOSYLTRANSFERASE"/>
    <property type="match status" value="1"/>
</dbReference>
<feature type="domain" description="Fringe-like glycosyltransferase" evidence="12">
    <location>
        <begin position="103"/>
        <end position="178"/>
    </location>
</feature>
<reference evidence="14" key="1">
    <citation type="journal article" date="2020" name="Stud. Mycol.">
        <title>101 Dothideomycetes genomes: A test case for predicting lifestyles and emergence of pathogens.</title>
        <authorList>
            <person name="Haridas S."/>
            <person name="Albert R."/>
            <person name="Binder M."/>
            <person name="Bloem J."/>
            <person name="LaButti K."/>
            <person name="Salamov A."/>
            <person name="Andreopoulos B."/>
            <person name="Baker S."/>
            <person name="Barry K."/>
            <person name="Bills G."/>
            <person name="Bluhm B."/>
            <person name="Cannon C."/>
            <person name="Castanera R."/>
            <person name="Culley D."/>
            <person name="Daum C."/>
            <person name="Ezra D."/>
            <person name="Gonzalez J."/>
            <person name="Henrissat B."/>
            <person name="Kuo A."/>
            <person name="Liang C."/>
            <person name="Lipzen A."/>
            <person name="Lutzoni F."/>
            <person name="Magnuson J."/>
            <person name="Mondo S."/>
            <person name="Nolan M."/>
            <person name="Ohm R."/>
            <person name="Pangilinan J."/>
            <person name="Park H.-J."/>
            <person name="Ramirez L."/>
            <person name="Alfaro M."/>
            <person name="Sun H."/>
            <person name="Tritt A."/>
            <person name="Yoshinaga Y."/>
            <person name="Zwiers L.-H."/>
            <person name="Turgeon B."/>
            <person name="Goodwin S."/>
            <person name="Spatafora J."/>
            <person name="Crous P."/>
            <person name="Grigoriev I."/>
        </authorList>
    </citation>
    <scope>NUCLEOTIDE SEQUENCE [LARGE SCALE GENOMIC DNA]</scope>
    <source>
        <strain evidence="14">CBS 304.66</strain>
    </source>
</reference>
<evidence type="ECO:0000256" key="1">
    <source>
        <dbReference type="ARBA" id="ARBA00004606"/>
    </source>
</evidence>
<evidence type="ECO:0000256" key="6">
    <source>
        <dbReference type="ARBA" id="ARBA00022679"/>
    </source>
</evidence>
<gene>
    <name evidence="13" type="ORF">CC78DRAFT_463759</name>
</gene>
<dbReference type="Gene3D" id="3.90.550.50">
    <property type="match status" value="1"/>
</dbReference>
<accession>A0A9P4K977</accession>
<dbReference type="EC" id="2.4.1.122" evidence="4"/>
<evidence type="ECO:0000256" key="5">
    <source>
        <dbReference type="ARBA" id="ARBA00022676"/>
    </source>
</evidence>
<evidence type="ECO:0000256" key="9">
    <source>
        <dbReference type="ARBA" id="ARBA00022968"/>
    </source>
</evidence>
<keyword evidence="10" id="KW-1133">Transmembrane helix</keyword>
<keyword evidence="6" id="KW-0808">Transferase</keyword>
<dbReference type="OrthoDB" id="414175at2759"/>
<keyword evidence="7" id="KW-0812">Transmembrane</keyword>
<dbReference type="EMBL" id="ML986616">
    <property type="protein sequence ID" value="KAF2264436.1"/>
    <property type="molecule type" value="Genomic_DNA"/>
</dbReference>
<comment type="caution">
    <text evidence="13">The sequence shown here is derived from an EMBL/GenBank/DDBJ whole genome shotgun (WGS) entry which is preliminary data.</text>
</comment>
<evidence type="ECO:0000256" key="3">
    <source>
        <dbReference type="ARBA" id="ARBA00006462"/>
    </source>
</evidence>
<keyword evidence="9" id="KW-0735">Signal-anchor</keyword>
<organism evidence="13 14">
    <name type="scientific">Lojkania enalia</name>
    <dbReference type="NCBI Taxonomy" id="147567"/>
    <lineage>
        <taxon>Eukaryota</taxon>
        <taxon>Fungi</taxon>
        <taxon>Dikarya</taxon>
        <taxon>Ascomycota</taxon>
        <taxon>Pezizomycotina</taxon>
        <taxon>Dothideomycetes</taxon>
        <taxon>Pleosporomycetidae</taxon>
        <taxon>Pleosporales</taxon>
        <taxon>Pleosporales incertae sedis</taxon>
        <taxon>Lojkania</taxon>
    </lineage>
</organism>
<keyword evidence="8" id="KW-0547">Nucleotide-binding</keyword>
<dbReference type="PANTHER" id="PTHR23033:SF43">
    <property type="entry name" value="APPLE DOMAIN-CONTAINING PROTEIN"/>
    <property type="match status" value="1"/>
</dbReference>
<evidence type="ECO:0000313" key="13">
    <source>
        <dbReference type="EMBL" id="KAF2264436.1"/>
    </source>
</evidence>
<dbReference type="InterPro" id="IPR003378">
    <property type="entry name" value="Fringe-like_glycosylTrfase"/>
</dbReference>
<evidence type="ECO:0000256" key="8">
    <source>
        <dbReference type="ARBA" id="ARBA00022741"/>
    </source>
</evidence>
<dbReference type="InterPro" id="IPR026050">
    <property type="entry name" value="C1GALT1/C1GALT1_chp1"/>
</dbReference>